<comment type="caution">
    <text evidence="2">The sequence shown here is derived from an EMBL/GenBank/DDBJ whole genome shotgun (WGS) entry which is preliminary data.</text>
</comment>
<dbReference type="PANTHER" id="PTHR11717:SF31">
    <property type="entry name" value="LOW MOLECULAR WEIGHT PROTEIN-TYROSINE-PHOSPHATASE ETP-RELATED"/>
    <property type="match status" value="1"/>
</dbReference>
<dbReference type="Pfam" id="PF01451">
    <property type="entry name" value="LMWPc"/>
    <property type="match status" value="1"/>
</dbReference>
<dbReference type="EMBL" id="PCWO01000030">
    <property type="protein sequence ID" value="PIR04891.1"/>
    <property type="molecule type" value="Genomic_DNA"/>
</dbReference>
<dbReference type="GO" id="GO:0004725">
    <property type="term" value="F:protein tyrosine phosphatase activity"/>
    <property type="evidence" value="ECO:0007669"/>
    <property type="project" value="TreeGrafter"/>
</dbReference>
<accession>A0A2H0N7L7</accession>
<dbReference type="Proteomes" id="UP000229893">
    <property type="component" value="Unassembled WGS sequence"/>
</dbReference>
<reference evidence="2 3" key="1">
    <citation type="submission" date="2017-09" db="EMBL/GenBank/DDBJ databases">
        <title>Depth-based differentiation of microbial function through sediment-hosted aquifers and enrichment of novel symbionts in the deep terrestrial subsurface.</title>
        <authorList>
            <person name="Probst A.J."/>
            <person name="Ladd B."/>
            <person name="Jarett J.K."/>
            <person name="Geller-Mcgrath D.E."/>
            <person name="Sieber C.M."/>
            <person name="Emerson J.B."/>
            <person name="Anantharaman K."/>
            <person name="Thomas B.C."/>
            <person name="Malmstrom R."/>
            <person name="Stieglmeier M."/>
            <person name="Klingl A."/>
            <person name="Woyke T."/>
            <person name="Ryan C.M."/>
            <person name="Banfield J.F."/>
        </authorList>
    </citation>
    <scope>NUCLEOTIDE SEQUENCE [LARGE SCALE GENOMIC DNA]</scope>
    <source>
        <strain evidence="2">CG11_big_fil_rev_8_21_14_0_20_35_14</strain>
    </source>
</reference>
<evidence type="ECO:0000259" key="1">
    <source>
        <dbReference type="SMART" id="SM00226"/>
    </source>
</evidence>
<sequence>MLKSAVKRKLIVFVCKGNIHRSAIAEQILKKLFKEKGLNNKFDVISRGVQGSAGTRPTMHKNITKYEEWEISKPSLEELNIDITKHKARPITKYVANKADVIIAFDKVILENHEVALIKQFPEFCNKIHLLSELEGKIEDIPDCKGIEDPEFHRVVTKRIHYILNNHWKELIEWIG</sequence>
<evidence type="ECO:0000313" key="3">
    <source>
        <dbReference type="Proteomes" id="UP000229893"/>
    </source>
</evidence>
<protein>
    <recommendedName>
        <fullName evidence="1">Phosphotyrosine protein phosphatase I domain-containing protein</fullName>
    </recommendedName>
</protein>
<dbReference type="InterPro" id="IPR050438">
    <property type="entry name" value="LMW_PTPase"/>
</dbReference>
<name>A0A2H0N7L7_9BACT</name>
<dbReference type="PANTHER" id="PTHR11717">
    <property type="entry name" value="LOW MOLECULAR WEIGHT PROTEIN TYROSINE PHOSPHATASE"/>
    <property type="match status" value="1"/>
</dbReference>
<dbReference type="SMART" id="SM00226">
    <property type="entry name" value="LMWPc"/>
    <property type="match status" value="1"/>
</dbReference>
<dbReference type="SUPFAM" id="SSF52788">
    <property type="entry name" value="Phosphotyrosine protein phosphatases I"/>
    <property type="match status" value="1"/>
</dbReference>
<dbReference type="Gene3D" id="3.40.50.2300">
    <property type="match status" value="1"/>
</dbReference>
<proteinExistence type="predicted"/>
<evidence type="ECO:0000313" key="2">
    <source>
        <dbReference type="EMBL" id="PIR04891.1"/>
    </source>
</evidence>
<dbReference type="InterPro" id="IPR036196">
    <property type="entry name" value="Ptyr_pPase_sf"/>
</dbReference>
<dbReference type="InterPro" id="IPR023485">
    <property type="entry name" value="Ptyr_pPase"/>
</dbReference>
<gene>
    <name evidence="2" type="ORF">COV57_01990</name>
</gene>
<organism evidence="2 3">
    <name type="scientific">Candidatus Liptonbacteria bacterium CG11_big_fil_rev_8_21_14_0_20_35_14</name>
    <dbReference type="NCBI Taxonomy" id="1974634"/>
    <lineage>
        <taxon>Bacteria</taxon>
        <taxon>Candidatus Liptoniibacteriota</taxon>
    </lineage>
</organism>
<dbReference type="AlphaFoldDB" id="A0A2H0N7L7"/>
<feature type="domain" description="Phosphotyrosine protein phosphatase I" evidence="1">
    <location>
        <begin position="9"/>
        <end position="170"/>
    </location>
</feature>